<dbReference type="InterPro" id="IPR002010">
    <property type="entry name" value="T3SS_IM_R"/>
</dbReference>
<evidence type="ECO:0000256" key="3">
    <source>
        <dbReference type="ARBA" id="ARBA00021717"/>
    </source>
</evidence>
<accession>A0A5Q2RKS1</accession>
<keyword evidence="11" id="KW-0969">Cilium</keyword>
<comment type="similarity">
    <text evidence="2 10">Belongs to the FliR/MopE/SpaR family.</text>
</comment>
<keyword evidence="12" id="KW-1185">Reference proteome</keyword>
<dbReference type="PANTHER" id="PTHR30065:SF1">
    <property type="entry name" value="SURFACE PRESENTATION OF ANTIGENS PROTEIN SPAR"/>
    <property type="match status" value="1"/>
</dbReference>
<dbReference type="PRINTS" id="PR00953">
    <property type="entry name" value="TYPE3IMRPROT"/>
</dbReference>
<keyword evidence="11" id="KW-0282">Flagellum</keyword>
<evidence type="ECO:0000256" key="8">
    <source>
        <dbReference type="ARBA" id="ARBA00023143"/>
    </source>
</evidence>
<keyword evidence="7 10" id="KW-0472">Membrane</keyword>
<gene>
    <name evidence="11" type="primary">fliR</name>
    <name evidence="11" type="ORF">GH723_05785</name>
</gene>
<keyword evidence="6 10" id="KW-1133">Transmembrane helix</keyword>
<evidence type="ECO:0000256" key="2">
    <source>
        <dbReference type="ARBA" id="ARBA00009772"/>
    </source>
</evidence>
<dbReference type="RefSeq" id="WP_153758763.1">
    <property type="nucleotide sequence ID" value="NZ_CP045851.1"/>
</dbReference>
<protein>
    <recommendedName>
        <fullName evidence="3 9">Flagellar biosynthetic protein FliR</fullName>
    </recommendedName>
</protein>
<keyword evidence="5 10" id="KW-0812">Transmembrane</keyword>
<evidence type="ECO:0000256" key="1">
    <source>
        <dbReference type="ARBA" id="ARBA00002578"/>
    </source>
</evidence>
<evidence type="ECO:0000256" key="7">
    <source>
        <dbReference type="ARBA" id="ARBA00023136"/>
    </source>
</evidence>
<dbReference type="Pfam" id="PF01311">
    <property type="entry name" value="Bac_export_1"/>
    <property type="match status" value="1"/>
</dbReference>
<evidence type="ECO:0000313" key="11">
    <source>
        <dbReference type="EMBL" id="QGG94657.1"/>
    </source>
</evidence>
<feature type="transmembrane region" description="Helical" evidence="10">
    <location>
        <begin position="174"/>
        <end position="200"/>
    </location>
</feature>
<name>A0A5Q2RKS1_9ACTN</name>
<organism evidence="11 12">
    <name type="scientific">Actinomarinicola tropica</name>
    <dbReference type="NCBI Taxonomy" id="2789776"/>
    <lineage>
        <taxon>Bacteria</taxon>
        <taxon>Bacillati</taxon>
        <taxon>Actinomycetota</taxon>
        <taxon>Acidimicrobiia</taxon>
        <taxon>Acidimicrobiales</taxon>
        <taxon>Iamiaceae</taxon>
        <taxon>Actinomarinicola</taxon>
    </lineage>
</organism>
<dbReference type="Proteomes" id="UP000334019">
    <property type="component" value="Chromosome"/>
</dbReference>
<comment type="function">
    <text evidence="1 10">Role in flagellar biosynthesis.</text>
</comment>
<dbReference type="GO" id="GO:0006605">
    <property type="term" value="P:protein targeting"/>
    <property type="evidence" value="ECO:0007669"/>
    <property type="project" value="UniProtKB-UniRule"/>
</dbReference>
<evidence type="ECO:0000256" key="4">
    <source>
        <dbReference type="ARBA" id="ARBA00022475"/>
    </source>
</evidence>
<dbReference type="PANTHER" id="PTHR30065">
    <property type="entry name" value="FLAGELLAR BIOSYNTHETIC PROTEIN FLIR"/>
    <property type="match status" value="1"/>
</dbReference>
<dbReference type="InterPro" id="IPR006303">
    <property type="entry name" value="FliR"/>
</dbReference>
<keyword evidence="4 10" id="KW-1003">Cell membrane</keyword>
<evidence type="ECO:0000256" key="6">
    <source>
        <dbReference type="ARBA" id="ARBA00022989"/>
    </source>
</evidence>
<evidence type="ECO:0000256" key="5">
    <source>
        <dbReference type="ARBA" id="ARBA00022692"/>
    </source>
</evidence>
<dbReference type="AlphaFoldDB" id="A0A5Q2RKS1"/>
<evidence type="ECO:0000256" key="10">
    <source>
        <dbReference type="RuleBase" id="RU362071"/>
    </source>
</evidence>
<dbReference type="GO" id="GO:0009425">
    <property type="term" value="C:bacterial-type flagellum basal body"/>
    <property type="evidence" value="ECO:0007669"/>
    <property type="project" value="UniProtKB-SubCell"/>
</dbReference>
<dbReference type="KEGG" id="atq:GH723_05785"/>
<feature type="transmembrane region" description="Helical" evidence="10">
    <location>
        <begin position="128"/>
        <end position="154"/>
    </location>
</feature>
<keyword evidence="8 10" id="KW-0975">Bacterial flagellum</keyword>
<dbReference type="GO" id="GO:0044780">
    <property type="term" value="P:bacterial-type flagellum assembly"/>
    <property type="evidence" value="ECO:0007669"/>
    <property type="project" value="UniProtKB-UniRule"/>
</dbReference>
<proteinExistence type="inferred from homology"/>
<comment type="subcellular location">
    <subcellularLocation>
        <location evidence="10">Cell membrane</location>
        <topology evidence="10">Multi-pass membrane protein</topology>
    </subcellularLocation>
    <subcellularLocation>
        <location evidence="10">Bacterial flagellum basal body</location>
    </subcellularLocation>
</comment>
<feature type="transmembrane region" description="Helical" evidence="10">
    <location>
        <begin position="67"/>
        <end position="89"/>
    </location>
</feature>
<dbReference type="GO" id="GO:0005886">
    <property type="term" value="C:plasma membrane"/>
    <property type="evidence" value="ECO:0007669"/>
    <property type="project" value="UniProtKB-SubCell"/>
</dbReference>
<dbReference type="EMBL" id="CP045851">
    <property type="protein sequence ID" value="QGG94657.1"/>
    <property type="molecule type" value="Genomic_DNA"/>
</dbReference>
<reference evidence="11 12" key="1">
    <citation type="submission" date="2019-11" db="EMBL/GenBank/DDBJ databases">
        <authorList>
            <person name="He Y."/>
        </authorList>
    </citation>
    <scope>NUCLEOTIDE SEQUENCE [LARGE SCALE GENOMIC DNA]</scope>
    <source>
        <strain evidence="11 12">SCSIO 58843</strain>
    </source>
</reference>
<feature type="transmembrane region" description="Helical" evidence="10">
    <location>
        <begin position="37"/>
        <end position="55"/>
    </location>
</feature>
<evidence type="ECO:0000256" key="9">
    <source>
        <dbReference type="NCBIfam" id="TIGR01400"/>
    </source>
</evidence>
<dbReference type="NCBIfam" id="TIGR01400">
    <property type="entry name" value="fliR"/>
    <property type="match status" value="1"/>
</dbReference>
<feature type="transmembrane region" description="Helical" evidence="10">
    <location>
        <begin position="207"/>
        <end position="232"/>
    </location>
</feature>
<sequence length="253" mass="26234">MTLSIDPTLLVGFLYALVRTGAWIAIAPPFSSSAIPVRVKIAISVCLALVLAPGFEGGPDALDTTAFVAGLVYQVGVGLALGFAVLLLFSAVQAAGQLIDLSAAFSSAQLYDPFSNAASTPMGRLYQILAITILFVIDGHLMLVQGLLASFEAAPLGGLRLDSLAAFLIRDVGTFFVAALQIAFPMLAALFLAEVVLGLLSRAAPQINILVIGFNVKILLLLLLGGFALTILPGAVERLVEQILGSQAGWLGG</sequence>
<evidence type="ECO:0000313" key="12">
    <source>
        <dbReference type="Proteomes" id="UP000334019"/>
    </source>
</evidence>
<keyword evidence="11" id="KW-0966">Cell projection</keyword>
<feature type="transmembrane region" description="Helical" evidence="10">
    <location>
        <begin position="12"/>
        <end position="30"/>
    </location>
</feature>